<reference evidence="3" key="1">
    <citation type="journal article" date="2019" name="Environ. Microbiol.">
        <title>Fungal ecological strategies reflected in gene transcription - a case study of two litter decomposers.</title>
        <authorList>
            <person name="Barbi F."/>
            <person name="Kohler A."/>
            <person name="Barry K."/>
            <person name="Baskaran P."/>
            <person name="Daum C."/>
            <person name="Fauchery L."/>
            <person name="Ihrmark K."/>
            <person name="Kuo A."/>
            <person name="LaButti K."/>
            <person name="Lipzen A."/>
            <person name="Morin E."/>
            <person name="Grigoriev I.V."/>
            <person name="Henrissat B."/>
            <person name="Lindahl B."/>
            <person name="Martin F."/>
        </authorList>
    </citation>
    <scope>NUCLEOTIDE SEQUENCE</scope>
    <source>
        <strain evidence="3">JB14</strain>
    </source>
</reference>
<evidence type="ECO:0000259" key="1">
    <source>
        <dbReference type="Pfam" id="PF10785"/>
    </source>
</evidence>
<proteinExistence type="predicted"/>
<dbReference type="PANTHER" id="PTHR34062:SF1">
    <property type="entry name" value="NADH-UBIQUINONE OXIDOREDUCTASE 21KDA SUBUNIT N-TERMINAL DOMAIN-CONTAINING PROTEIN"/>
    <property type="match status" value="1"/>
</dbReference>
<evidence type="ECO:0000313" key="3">
    <source>
        <dbReference type="EMBL" id="KAE9398562.1"/>
    </source>
</evidence>
<feature type="domain" description="NADH-ubiquinone oxidoreductase 21kDa subunit N-terminal" evidence="1">
    <location>
        <begin position="7"/>
        <end position="59"/>
    </location>
</feature>
<dbReference type="Pfam" id="PF12853">
    <property type="entry name" value="NADH_u_ox_C"/>
    <property type="match status" value="1"/>
</dbReference>
<feature type="domain" description="NADH-ubiquinone oxidoreductase 21kDa subunit N-terminal" evidence="1">
    <location>
        <begin position="69"/>
        <end position="119"/>
    </location>
</feature>
<dbReference type="PANTHER" id="PTHR34062">
    <property type="entry name" value="OXIDOREDUCTASE 21 KDA SUBUNIT, PUTATIVE (AFU_ORTHOLOGUE AFUA_4G04750)-RELATED"/>
    <property type="match status" value="1"/>
</dbReference>
<dbReference type="EMBL" id="ML769481">
    <property type="protein sequence ID" value="KAE9398562.1"/>
    <property type="molecule type" value="Genomic_DNA"/>
</dbReference>
<sequence>MPEKILHTPYPLIDIDPHFTRVVRYFRASDYLTWGVTTLAVPGAFYVWEMVDPDIVGVKRVNLAPGEKMPAGRLAVGNAMQVVAKRMATGVKVAAFLGFCGGFMLAYQNSSKRFWGWTENKREEEMDFAELSERAKQGLPLYGESPQSLWVQGAAHRNSAYSQLKFSAFPMFNFVNHPFHGVDTSKYYAGLDKSEEASS</sequence>
<evidence type="ECO:0000313" key="4">
    <source>
        <dbReference type="Proteomes" id="UP000799118"/>
    </source>
</evidence>
<name>A0A6A4HID8_9AGAR</name>
<gene>
    <name evidence="3" type="ORF">BT96DRAFT_920765</name>
</gene>
<dbReference type="Proteomes" id="UP000799118">
    <property type="component" value="Unassembled WGS sequence"/>
</dbReference>
<dbReference type="OrthoDB" id="196140at2759"/>
<keyword evidence="4" id="KW-1185">Reference proteome</keyword>
<dbReference type="InterPro" id="IPR024549">
    <property type="entry name" value="NADH-UbQ_OxRdtase_su21_C_fun"/>
</dbReference>
<dbReference type="InterPro" id="IPR053229">
    <property type="entry name" value="NADH-Q_oxidrdct_subunit"/>
</dbReference>
<evidence type="ECO:0000259" key="2">
    <source>
        <dbReference type="Pfam" id="PF12853"/>
    </source>
</evidence>
<dbReference type="AlphaFoldDB" id="A0A6A4HID8"/>
<evidence type="ECO:0008006" key="5">
    <source>
        <dbReference type="Google" id="ProtNLM"/>
    </source>
</evidence>
<dbReference type="Pfam" id="PF10785">
    <property type="entry name" value="NADH-u_ox-rdase"/>
    <property type="match status" value="2"/>
</dbReference>
<organism evidence="3 4">
    <name type="scientific">Gymnopus androsaceus JB14</name>
    <dbReference type="NCBI Taxonomy" id="1447944"/>
    <lineage>
        <taxon>Eukaryota</taxon>
        <taxon>Fungi</taxon>
        <taxon>Dikarya</taxon>
        <taxon>Basidiomycota</taxon>
        <taxon>Agaricomycotina</taxon>
        <taxon>Agaricomycetes</taxon>
        <taxon>Agaricomycetidae</taxon>
        <taxon>Agaricales</taxon>
        <taxon>Marasmiineae</taxon>
        <taxon>Omphalotaceae</taxon>
        <taxon>Gymnopus</taxon>
    </lineage>
</organism>
<protein>
    <recommendedName>
        <fullName evidence="5">NADH-ubiquinone oxidoreductase 21 kDa subunit</fullName>
    </recommendedName>
</protein>
<accession>A0A6A4HID8</accession>
<feature type="domain" description="NADH-ubiquinone oxidoreductase 21kDa subunit C-terminal fungi" evidence="2">
    <location>
        <begin position="130"/>
        <end position="195"/>
    </location>
</feature>
<dbReference type="InterPro" id="IPR019721">
    <property type="entry name" value="NADH-UbQ_OxRdtase_su21_N"/>
</dbReference>